<dbReference type="EMBL" id="NWUJ01000012">
    <property type="protein sequence ID" value="PFH31965.1"/>
    <property type="molecule type" value="Genomic_DNA"/>
</dbReference>
<evidence type="ECO:0000256" key="5">
    <source>
        <dbReference type="ARBA" id="ARBA00023136"/>
    </source>
</evidence>
<organism evidence="8 9">
    <name type="scientific">Besnoitia besnoiti</name>
    <name type="common">Apicomplexan protozoan</name>
    <dbReference type="NCBI Taxonomy" id="94643"/>
    <lineage>
        <taxon>Eukaryota</taxon>
        <taxon>Sar</taxon>
        <taxon>Alveolata</taxon>
        <taxon>Apicomplexa</taxon>
        <taxon>Conoidasida</taxon>
        <taxon>Coccidia</taxon>
        <taxon>Eucoccidiorida</taxon>
        <taxon>Eimeriorina</taxon>
        <taxon>Sarcocystidae</taxon>
        <taxon>Besnoitia</taxon>
    </lineage>
</organism>
<feature type="transmembrane region" description="Helical" evidence="7">
    <location>
        <begin position="345"/>
        <end position="361"/>
    </location>
</feature>
<evidence type="ECO:0000256" key="2">
    <source>
        <dbReference type="ARBA" id="ARBA00010199"/>
    </source>
</evidence>
<comment type="subcellular location">
    <subcellularLocation>
        <location evidence="1">Membrane</location>
        <topology evidence="1">Multi-pass membrane protein</topology>
    </subcellularLocation>
</comment>
<dbReference type="Proteomes" id="UP000224006">
    <property type="component" value="Chromosome XI"/>
</dbReference>
<comment type="caution">
    <text evidence="8">The sequence shown here is derived from an EMBL/GenBank/DDBJ whole genome shotgun (WGS) entry which is preliminary data.</text>
</comment>
<feature type="transmembrane region" description="Helical" evidence="7">
    <location>
        <begin position="433"/>
        <end position="454"/>
    </location>
</feature>
<keyword evidence="3 7" id="KW-0812">Transmembrane</keyword>
<gene>
    <name evidence="8" type="ORF">BESB_019060</name>
</gene>
<keyword evidence="5 7" id="KW-0472">Membrane</keyword>
<dbReference type="GO" id="GO:0016020">
    <property type="term" value="C:membrane"/>
    <property type="evidence" value="ECO:0007669"/>
    <property type="project" value="UniProtKB-SubCell"/>
</dbReference>
<evidence type="ECO:0000313" key="9">
    <source>
        <dbReference type="Proteomes" id="UP000224006"/>
    </source>
</evidence>
<comment type="similarity">
    <text evidence="2">Belongs to the multi antimicrobial extrusion (MATE) (TC 2.A.66.1) family.</text>
</comment>
<feature type="transmembrane region" description="Helical" evidence="7">
    <location>
        <begin position="294"/>
        <end position="314"/>
    </location>
</feature>
<dbReference type="PANTHER" id="PTHR42893">
    <property type="entry name" value="PROTEIN DETOXIFICATION 44, CHLOROPLASTIC-RELATED"/>
    <property type="match status" value="1"/>
</dbReference>
<dbReference type="GeneID" id="40306967"/>
<feature type="compositionally biased region" description="Polar residues" evidence="6">
    <location>
        <begin position="62"/>
        <end position="71"/>
    </location>
</feature>
<name>A0A2A9M1V2_BESBE</name>
<keyword evidence="4 7" id="KW-1133">Transmembrane helix</keyword>
<dbReference type="RefSeq" id="XP_029215974.1">
    <property type="nucleotide sequence ID" value="XM_029360615.1"/>
</dbReference>
<dbReference type="InterPro" id="IPR044644">
    <property type="entry name" value="DinF-like"/>
</dbReference>
<accession>A0A2A9M1V2</accession>
<dbReference type="VEuPathDB" id="ToxoDB:BESB_019060"/>
<dbReference type="AlphaFoldDB" id="A0A2A9M1V2"/>
<evidence type="ECO:0000256" key="4">
    <source>
        <dbReference type="ARBA" id="ARBA00022989"/>
    </source>
</evidence>
<evidence type="ECO:0000256" key="7">
    <source>
        <dbReference type="SAM" id="Phobius"/>
    </source>
</evidence>
<evidence type="ECO:0000313" key="8">
    <source>
        <dbReference type="EMBL" id="PFH31965.1"/>
    </source>
</evidence>
<keyword evidence="9" id="KW-1185">Reference proteome</keyword>
<proteinExistence type="inferred from homology"/>
<evidence type="ECO:0000256" key="6">
    <source>
        <dbReference type="SAM" id="MobiDB-lite"/>
    </source>
</evidence>
<feature type="region of interest" description="Disordered" evidence="6">
    <location>
        <begin position="55"/>
        <end position="82"/>
    </location>
</feature>
<evidence type="ECO:0000256" key="1">
    <source>
        <dbReference type="ARBA" id="ARBA00004141"/>
    </source>
</evidence>
<feature type="region of interest" description="Disordered" evidence="6">
    <location>
        <begin position="1"/>
        <end position="36"/>
    </location>
</feature>
<reference evidence="8 9" key="1">
    <citation type="submission" date="2017-09" db="EMBL/GenBank/DDBJ databases">
        <title>Genome sequencing of Besnoitia besnoiti strain Bb-Ger1.</title>
        <authorList>
            <person name="Schares G."/>
            <person name="Venepally P."/>
            <person name="Lorenzi H.A."/>
        </authorList>
    </citation>
    <scope>NUCLEOTIDE SEQUENCE [LARGE SCALE GENOMIC DNA]</scope>
    <source>
        <strain evidence="8 9">Bb-Ger1</strain>
    </source>
</reference>
<protein>
    <recommendedName>
        <fullName evidence="10">Transmembrane protein</fullName>
    </recommendedName>
</protein>
<sequence>MPYSQSLIVGSQKHANAAPRRPCVLEDNTPSKGSEALSFEPVRFPTINFEASCREEPASPVSPLSVTSGSRHNLPGPGRDPRAALRAEECATPDNALHSPNDSEEEFHSPLRDLPSPSAVLTSCGAVVLTWLQDPLLTLVASATTAAAPAHLSGSTLNADSQGGEIDETSGRNVAVAAIGASGQLCDGIAALTIGIGISTAVLCSSVLKANISSSEAATETGACGKLSDSCPAAADTRSVSAAYQSEWREGTLIATRDTKTRHGCCEPDSATPASSPDSFDGVTGLRCLRTCIVGVWISAYMGALLAVALWWIVDSLLSFFFAASSSRLLLVLTRTCVSIRLHSLPFAVVSLTAKAALLALRDPLPVRLSAAATAASIPLLLMTSVFAGSASSSENRLSPMPLSLTSDRRSALLASEAPLSLNSVADDSRIRASAFAIVFIQIAVAILLLLRLLHRTMAATSSRKHKPAESAAEEGPSTKAVYCCDTWTAPNPCLWMPEETRDDRNGAWELRAALLRPPSISELQEFSPFLAGFLIQSTVRVVLYSAMMKVAASWGVKALAAHQVASSVYTVHGLPCEALTQVAQSVIHKAETLASAGSSYEALPDMPSEAVLAEKSAGTASRNEPSRTTPEAILPVTAALEGLLLHAKRVQTIACAYLVSLPLPLALLLHSHIAARGVTEPAVLSSLSEENHADDIEPASLAKGGVDLSDLPVYGAALVWILPLAYNLGRAGVYGVAWCRARYEAEAAEQKGSVAAQGGAGDDAFRREV</sequence>
<dbReference type="PANTHER" id="PTHR42893:SF9">
    <property type="entry name" value="PROTEIN DETOXIFICATION 46, CHLOROPLASTIC"/>
    <property type="match status" value="1"/>
</dbReference>
<evidence type="ECO:0000256" key="3">
    <source>
        <dbReference type="ARBA" id="ARBA00022692"/>
    </source>
</evidence>
<dbReference type="KEGG" id="bbes:BESB_019060"/>
<evidence type="ECO:0008006" key="10">
    <source>
        <dbReference type="Google" id="ProtNLM"/>
    </source>
</evidence>
<feature type="transmembrane region" description="Helical" evidence="7">
    <location>
        <begin position="367"/>
        <end position="391"/>
    </location>
</feature>
<dbReference type="OrthoDB" id="331490at2759"/>